<evidence type="ECO:0000313" key="1">
    <source>
        <dbReference type="EMBL" id="RUT14605.1"/>
    </source>
</evidence>
<evidence type="ECO:0000313" key="2">
    <source>
        <dbReference type="Proteomes" id="UP000282574"/>
    </source>
</evidence>
<sequence>MNSTEKIQVRSPKFQMYQSVILYWNGEERSTHIVRRWFDLDDSSRHPDIPDGYWWYKVTNDEQLYPEQAIEPDSK</sequence>
<keyword evidence="2" id="KW-1185">Reference proteome</keyword>
<evidence type="ECO:0008006" key="3">
    <source>
        <dbReference type="Google" id="ProtNLM"/>
    </source>
</evidence>
<proteinExistence type="predicted"/>
<dbReference type="AlphaFoldDB" id="A0AB37USZ5"/>
<protein>
    <recommendedName>
        <fullName evidence="3">DUF1653 domain-containing protein</fullName>
    </recommendedName>
</protein>
<organism evidence="1 2">
    <name type="scientific">Chroococcidiopsis cubana SAG 39.79</name>
    <dbReference type="NCBI Taxonomy" id="388085"/>
    <lineage>
        <taxon>Bacteria</taxon>
        <taxon>Bacillati</taxon>
        <taxon>Cyanobacteriota</taxon>
        <taxon>Cyanophyceae</taxon>
        <taxon>Chroococcidiopsidales</taxon>
        <taxon>Chroococcidiopsidaceae</taxon>
        <taxon>Chroococcidiopsis</taxon>
    </lineage>
</organism>
<accession>A0AB37USZ5</accession>
<name>A0AB37USZ5_9CYAN</name>
<reference evidence="1 2" key="1">
    <citation type="journal article" date="2019" name="Genome Biol. Evol.">
        <title>Day and night: Metabolic profiles and evolutionary relationships of six axenic non-marine cyanobacteria.</title>
        <authorList>
            <person name="Will S.E."/>
            <person name="Henke P."/>
            <person name="Boedeker C."/>
            <person name="Huang S."/>
            <person name="Brinkmann H."/>
            <person name="Rohde M."/>
            <person name="Jarek M."/>
            <person name="Friedl T."/>
            <person name="Seufert S."/>
            <person name="Schumacher M."/>
            <person name="Overmann J."/>
            <person name="Neumann-Schaal M."/>
            <person name="Petersen J."/>
        </authorList>
    </citation>
    <scope>NUCLEOTIDE SEQUENCE [LARGE SCALE GENOMIC DNA]</scope>
    <source>
        <strain evidence="1 2">SAG 39.79</strain>
    </source>
</reference>
<comment type="caution">
    <text evidence="1">The sequence shown here is derived from an EMBL/GenBank/DDBJ whole genome shotgun (WGS) entry which is preliminary data.</text>
</comment>
<dbReference type="RefSeq" id="WP_106166327.1">
    <property type="nucleotide sequence ID" value="NZ_JAVKZF010000005.1"/>
</dbReference>
<gene>
    <name evidence="1" type="ORF">DSM107010_01510</name>
</gene>
<dbReference type="Proteomes" id="UP000282574">
    <property type="component" value="Unassembled WGS sequence"/>
</dbReference>
<dbReference type="EMBL" id="RSCK01000001">
    <property type="protein sequence ID" value="RUT14605.1"/>
    <property type="molecule type" value="Genomic_DNA"/>
</dbReference>